<comment type="subcellular location">
    <subcellularLocation>
        <location evidence="2">Membrane</location>
    </subcellularLocation>
    <subcellularLocation>
        <location evidence="1">Plastid</location>
        <location evidence="1">Chloroplast</location>
    </subcellularLocation>
</comment>
<dbReference type="GO" id="GO:0010277">
    <property type="term" value="F:chlorophyllide a oxygenase activity"/>
    <property type="evidence" value="ECO:0007669"/>
    <property type="project" value="InterPro"/>
</dbReference>
<reference evidence="16 17" key="1">
    <citation type="submission" date="2021-08" db="EMBL/GenBank/DDBJ databases">
        <title>WGS assembly of Ceratopteris richardii.</title>
        <authorList>
            <person name="Marchant D.B."/>
            <person name="Chen G."/>
            <person name="Jenkins J."/>
            <person name="Shu S."/>
            <person name="Leebens-Mack J."/>
            <person name="Grimwood J."/>
            <person name="Schmutz J."/>
            <person name="Soltis P."/>
            <person name="Soltis D."/>
            <person name="Chen Z.-H."/>
        </authorList>
    </citation>
    <scope>NUCLEOTIDE SEQUENCE [LARGE SCALE GENOMIC DNA]</scope>
    <source>
        <strain evidence="16">Whitten #5841</strain>
        <tissue evidence="16">Leaf</tissue>
    </source>
</reference>
<keyword evidence="7" id="KW-0479">Metal-binding</keyword>
<comment type="caution">
    <text evidence="16">The sequence shown here is derived from an EMBL/GenBank/DDBJ whole genome shotgun (WGS) entry which is preliminary data.</text>
</comment>
<keyword evidence="4" id="KW-0934">Plastid</keyword>
<keyword evidence="11" id="KW-0408">Iron</keyword>
<evidence type="ECO:0000256" key="5">
    <source>
        <dbReference type="ARBA" id="ARBA00022692"/>
    </source>
</evidence>
<dbReference type="Pfam" id="PF08417">
    <property type="entry name" value="PaO"/>
    <property type="match status" value="1"/>
</dbReference>
<keyword evidence="12" id="KW-0411">Iron-sulfur</keyword>
<keyword evidence="10" id="KW-0560">Oxidoreductase</keyword>
<dbReference type="InterPro" id="IPR017941">
    <property type="entry name" value="Rieske_2Fe-2S"/>
</dbReference>
<evidence type="ECO:0000256" key="13">
    <source>
        <dbReference type="ARBA" id="ARBA00023136"/>
    </source>
</evidence>
<dbReference type="Gene3D" id="3.90.380.10">
    <property type="entry name" value="Naphthalene 1,2-dioxygenase Alpha Subunit, Chain A, domain 1"/>
    <property type="match status" value="1"/>
</dbReference>
<evidence type="ECO:0000256" key="1">
    <source>
        <dbReference type="ARBA" id="ARBA00004229"/>
    </source>
</evidence>
<keyword evidence="5 14" id="KW-0812">Transmembrane</keyword>
<evidence type="ECO:0000256" key="2">
    <source>
        <dbReference type="ARBA" id="ARBA00004370"/>
    </source>
</evidence>
<evidence type="ECO:0000256" key="11">
    <source>
        <dbReference type="ARBA" id="ARBA00023004"/>
    </source>
</evidence>
<evidence type="ECO:0000313" key="17">
    <source>
        <dbReference type="Proteomes" id="UP000825935"/>
    </source>
</evidence>
<dbReference type="PANTHER" id="PTHR21266:SF32">
    <property type="entry name" value="CHOLESTEROL 7-DESATURASE NVD"/>
    <property type="match status" value="1"/>
</dbReference>
<dbReference type="PROSITE" id="PS51296">
    <property type="entry name" value="RIESKE"/>
    <property type="match status" value="1"/>
</dbReference>
<feature type="transmembrane region" description="Helical" evidence="14">
    <location>
        <begin position="474"/>
        <end position="492"/>
    </location>
</feature>
<dbReference type="GO" id="GO:0051537">
    <property type="term" value="F:2 iron, 2 sulfur cluster binding"/>
    <property type="evidence" value="ECO:0007669"/>
    <property type="project" value="UniProtKB-KW"/>
</dbReference>
<dbReference type="InterPro" id="IPR013626">
    <property type="entry name" value="PaO"/>
</dbReference>
<dbReference type="Gene3D" id="2.102.10.10">
    <property type="entry name" value="Rieske [2Fe-2S] iron-sulphur domain"/>
    <property type="match status" value="1"/>
</dbReference>
<dbReference type="InterPro" id="IPR036922">
    <property type="entry name" value="Rieske_2Fe-2S_sf"/>
</dbReference>
<evidence type="ECO:0000256" key="10">
    <source>
        <dbReference type="ARBA" id="ARBA00023002"/>
    </source>
</evidence>
<evidence type="ECO:0000256" key="3">
    <source>
        <dbReference type="ARBA" id="ARBA00022528"/>
    </source>
</evidence>
<dbReference type="Pfam" id="PF00355">
    <property type="entry name" value="Rieske"/>
    <property type="match status" value="1"/>
</dbReference>
<dbReference type="AlphaFoldDB" id="A0A8T2RZP9"/>
<dbReference type="OrthoDB" id="426882at2759"/>
<dbReference type="SUPFAM" id="SSF55961">
    <property type="entry name" value="Bet v1-like"/>
    <property type="match status" value="1"/>
</dbReference>
<evidence type="ECO:0000256" key="4">
    <source>
        <dbReference type="ARBA" id="ARBA00022640"/>
    </source>
</evidence>
<evidence type="ECO:0000256" key="7">
    <source>
        <dbReference type="ARBA" id="ARBA00022723"/>
    </source>
</evidence>
<gene>
    <name evidence="16" type="ORF">KP509_23G050300</name>
</gene>
<dbReference type="SUPFAM" id="SSF50022">
    <property type="entry name" value="ISP domain"/>
    <property type="match status" value="1"/>
</dbReference>
<evidence type="ECO:0000256" key="6">
    <source>
        <dbReference type="ARBA" id="ARBA00022714"/>
    </source>
</evidence>
<evidence type="ECO:0000256" key="14">
    <source>
        <dbReference type="SAM" id="Phobius"/>
    </source>
</evidence>
<sequence length="538" mass="60578">MAVITQSHVALSSTLTSSHFHGASRTTTLFPLRLPKAKERQLSTLKSLPEQSHSVAWSLQATAESATHESIQYDQNGSVEAEAKEAEDERDLFDWYAQWYPVAVVDNLDKRVPHAVTIIGKDLVVWWDRNEERWQVWEDKCPHRLAPLSEGRINEKGELQCSYHGWCFSGCSGSCTFIPQAPLDGAPVWKSNCACASIYPSAEQEGLIWFWPDSRAELRSIAERKGPPSIPALADPTFKDELHSRDLPYGYEQLIENLMDPAHVPFAHHGLQGSREKARPLNYKVGKIEKTGYLGEAENGPATFTAPCIFTLDAQFSGPKNAGGSAAKPAKRIILVFICIPVSPGQSKVIWSFRRNFSFWIEPLIPRWVIHLRQMLVLDSDLYLLHLTERKLIEAEKKTSWEKACYVPTTSDAFVIAFRKWLKNFAGGGPNWGGQYGQLPPTPPKEQLMDRYWSHVKQCRHCSTAMRVFQGAEVFFQALSIAIASVLGVAAIKPIPQLRSYSTVLVVVAIASSILSKWLSHFVYKTYRFHDYNHALVK</sequence>
<dbReference type="EMBL" id="CM035428">
    <property type="protein sequence ID" value="KAH7301960.1"/>
    <property type="molecule type" value="Genomic_DNA"/>
</dbReference>
<evidence type="ECO:0000256" key="12">
    <source>
        <dbReference type="ARBA" id="ARBA00023014"/>
    </source>
</evidence>
<keyword evidence="9 14" id="KW-1133">Transmembrane helix</keyword>
<evidence type="ECO:0000259" key="15">
    <source>
        <dbReference type="PROSITE" id="PS51296"/>
    </source>
</evidence>
<dbReference type="Proteomes" id="UP000825935">
    <property type="component" value="Chromosome 23"/>
</dbReference>
<accession>A0A8T2RZP9</accession>
<evidence type="ECO:0000256" key="9">
    <source>
        <dbReference type="ARBA" id="ARBA00022989"/>
    </source>
</evidence>
<evidence type="ECO:0000256" key="8">
    <source>
        <dbReference type="ARBA" id="ARBA00022946"/>
    </source>
</evidence>
<feature type="transmembrane region" description="Helical" evidence="14">
    <location>
        <begin position="504"/>
        <end position="524"/>
    </location>
</feature>
<proteinExistence type="predicted"/>
<feature type="domain" description="Rieske" evidence="15">
    <location>
        <begin position="99"/>
        <end position="210"/>
    </location>
</feature>
<keyword evidence="17" id="KW-1185">Reference proteome</keyword>
<dbReference type="GO" id="GO:0009507">
    <property type="term" value="C:chloroplast"/>
    <property type="evidence" value="ECO:0007669"/>
    <property type="project" value="UniProtKB-SubCell"/>
</dbReference>
<dbReference type="GO" id="GO:0016020">
    <property type="term" value="C:membrane"/>
    <property type="evidence" value="ECO:0007669"/>
    <property type="project" value="UniProtKB-SubCell"/>
</dbReference>
<dbReference type="OMA" id="PNPQDKM"/>
<organism evidence="16 17">
    <name type="scientific">Ceratopteris richardii</name>
    <name type="common">Triangle waterfern</name>
    <dbReference type="NCBI Taxonomy" id="49495"/>
    <lineage>
        <taxon>Eukaryota</taxon>
        <taxon>Viridiplantae</taxon>
        <taxon>Streptophyta</taxon>
        <taxon>Embryophyta</taxon>
        <taxon>Tracheophyta</taxon>
        <taxon>Polypodiopsida</taxon>
        <taxon>Polypodiidae</taxon>
        <taxon>Polypodiales</taxon>
        <taxon>Pteridineae</taxon>
        <taxon>Pteridaceae</taxon>
        <taxon>Parkerioideae</taxon>
        <taxon>Ceratopteris</taxon>
    </lineage>
</organism>
<evidence type="ECO:0000313" key="16">
    <source>
        <dbReference type="EMBL" id="KAH7301960.1"/>
    </source>
</evidence>
<keyword evidence="8" id="KW-0809">Transit peptide</keyword>
<protein>
    <recommendedName>
        <fullName evidence="15">Rieske domain-containing protein</fullName>
    </recommendedName>
</protein>
<keyword evidence="3" id="KW-0150">Chloroplast</keyword>
<name>A0A8T2RZP9_CERRI</name>
<dbReference type="InterPro" id="IPR050584">
    <property type="entry name" value="Cholesterol_7-desaturase"/>
</dbReference>
<dbReference type="GO" id="GO:0046872">
    <property type="term" value="F:metal ion binding"/>
    <property type="evidence" value="ECO:0007669"/>
    <property type="project" value="UniProtKB-KW"/>
</dbReference>
<dbReference type="PANTHER" id="PTHR21266">
    <property type="entry name" value="IRON-SULFUR DOMAIN CONTAINING PROTEIN"/>
    <property type="match status" value="1"/>
</dbReference>
<keyword evidence="6" id="KW-0001">2Fe-2S</keyword>
<keyword evidence="13 14" id="KW-0472">Membrane</keyword>